<sequence>MPELSVFHVDAFTDRPFGGNPAGVVPDARGLADAQMQAIARELNLSETAFLVPGEGEADFSIRYFTPAAEVAFCGHATLGAAWLLATEYGWAERAGQVVFRTPAGIVPVRWEKGADGRVKAAFMEQVRPKVRPTQTDVRAMARLLGLRDEDMDPRYPLRLAYTGNWDLLVPVRTRAAVDRARPDFPALAEANRREGVISTHLFTFDADDPAGHPADKPAWDLYTRDFSPAVGVAEDPVTGSASGALGGYLVLEGVLDPARPHELVMAQGDAVGRPGRVIVRIQPGTDGPRVEVGGGAVVTVAGRLRLPD</sequence>
<feature type="active site" evidence="1">
    <location>
        <position position="47"/>
    </location>
</feature>
<organism evidence="2 3">
    <name type="scientific">Alicyclobacillus macrosporangiidus</name>
    <dbReference type="NCBI Taxonomy" id="392015"/>
    <lineage>
        <taxon>Bacteria</taxon>
        <taxon>Bacillati</taxon>
        <taxon>Bacillota</taxon>
        <taxon>Bacilli</taxon>
        <taxon>Bacillales</taxon>
        <taxon>Alicyclobacillaceae</taxon>
        <taxon>Alicyclobacillus</taxon>
    </lineage>
</organism>
<dbReference type="GO" id="GO:0005737">
    <property type="term" value="C:cytoplasm"/>
    <property type="evidence" value="ECO:0007669"/>
    <property type="project" value="TreeGrafter"/>
</dbReference>
<name>A0A1I7GYH4_9BACL</name>
<dbReference type="Pfam" id="PF02567">
    <property type="entry name" value="PhzC-PhzF"/>
    <property type="match status" value="1"/>
</dbReference>
<evidence type="ECO:0000313" key="3">
    <source>
        <dbReference type="Proteomes" id="UP000183508"/>
    </source>
</evidence>
<dbReference type="GO" id="GO:0016853">
    <property type="term" value="F:isomerase activity"/>
    <property type="evidence" value="ECO:0007669"/>
    <property type="project" value="TreeGrafter"/>
</dbReference>
<proteinExistence type="predicted"/>
<dbReference type="Proteomes" id="UP000183508">
    <property type="component" value="Unassembled WGS sequence"/>
</dbReference>
<dbReference type="InterPro" id="IPR003719">
    <property type="entry name" value="Phenazine_PhzF-like"/>
</dbReference>
<gene>
    <name evidence="2" type="ORF">SAMN05421543_103133</name>
</gene>
<evidence type="ECO:0000313" key="2">
    <source>
        <dbReference type="EMBL" id="SFU53514.1"/>
    </source>
</evidence>
<dbReference type="PIRSF" id="PIRSF016184">
    <property type="entry name" value="PhzC_PhzF"/>
    <property type="match status" value="1"/>
</dbReference>
<dbReference type="AlphaFoldDB" id="A0A1I7GYH4"/>
<dbReference type="STRING" id="392015.SAMN05421543_103133"/>
<dbReference type="SUPFAM" id="SSF54506">
    <property type="entry name" value="Diaminopimelate epimerase-like"/>
    <property type="match status" value="1"/>
</dbReference>
<protein>
    <submittedName>
        <fullName evidence="2">Phenazine biosynthesis protein PhzF family</fullName>
    </submittedName>
</protein>
<dbReference type="NCBIfam" id="TIGR00654">
    <property type="entry name" value="PhzF_family"/>
    <property type="match status" value="1"/>
</dbReference>
<accession>A0A1I7GYH4</accession>
<keyword evidence="3" id="KW-1185">Reference proteome</keyword>
<dbReference type="PANTHER" id="PTHR13774">
    <property type="entry name" value="PHENAZINE BIOSYNTHESIS PROTEIN"/>
    <property type="match status" value="1"/>
</dbReference>
<dbReference type="EMBL" id="FPBV01000003">
    <property type="protein sequence ID" value="SFU53514.1"/>
    <property type="molecule type" value="Genomic_DNA"/>
</dbReference>
<reference evidence="3" key="1">
    <citation type="submission" date="2016-10" db="EMBL/GenBank/DDBJ databases">
        <authorList>
            <person name="Varghese N."/>
        </authorList>
    </citation>
    <scope>NUCLEOTIDE SEQUENCE [LARGE SCALE GENOMIC DNA]</scope>
    <source>
        <strain evidence="3">DSM 17980</strain>
    </source>
</reference>
<dbReference type="Gene3D" id="3.10.310.10">
    <property type="entry name" value="Diaminopimelate Epimerase, Chain A, domain 1"/>
    <property type="match status" value="2"/>
</dbReference>
<dbReference type="OrthoDB" id="9788221at2"/>
<dbReference type="RefSeq" id="WP_074949990.1">
    <property type="nucleotide sequence ID" value="NZ_FPBV01000003.1"/>
</dbReference>
<evidence type="ECO:0000256" key="1">
    <source>
        <dbReference type="PIRSR" id="PIRSR016184-1"/>
    </source>
</evidence>